<reference evidence="3 4" key="1">
    <citation type="submission" date="2019-03" db="EMBL/GenBank/DDBJ databases">
        <title>Genomic Encyclopedia of Type Strains, Phase IV (KMG-IV): sequencing the most valuable type-strain genomes for metagenomic binning, comparative biology and taxonomic classification.</title>
        <authorList>
            <person name="Goeker M."/>
        </authorList>
    </citation>
    <scope>NUCLEOTIDE SEQUENCE [LARGE SCALE GENOMIC DNA]</scope>
    <source>
        <strain evidence="3 4">DSM 23344</strain>
    </source>
</reference>
<dbReference type="RefSeq" id="WP_117317270.1">
    <property type="nucleotide sequence ID" value="NZ_QQSW01000008.1"/>
</dbReference>
<dbReference type="Pfam" id="PF07603">
    <property type="entry name" value="Lcl_C"/>
    <property type="match status" value="1"/>
</dbReference>
<dbReference type="EMBL" id="SLWX01000003">
    <property type="protein sequence ID" value="TCO77136.1"/>
    <property type="molecule type" value="Genomic_DNA"/>
</dbReference>
<keyword evidence="1" id="KW-0732">Signal</keyword>
<dbReference type="InterPro" id="IPR011460">
    <property type="entry name" value="Lcl_C"/>
</dbReference>
<evidence type="ECO:0000259" key="2">
    <source>
        <dbReference type="Pfam" id="PF07603"/>
    </source>
</evidence>
<name>A0A4R2L0D0_9GAMM</name>
<comment type="caution">
    <text evidence="3">The sequence shown here is derived from an EMBL/GenBank/DDBJ whole genome shotgun (WGS) entry which is preliminary data.</text>
</comment>
<accession>A0A4R2L0D0</accession>
<dbReference type="OrthoDB" id="9816400at2"/>
<feature type="signal peptide" evidence="1">
    <location>
        <begin position="1"/>
        <end position="27"/>
    </location>
</feature>
<keyword evidence="4" id="KW-1185">Reference proteome</keyword>
<protein>
    <submittedName>
        <fullName evidence="3">Uncharacterized protein DUF1566</fullName>
    </submittedName>
</protein>
<evidence type="ECO:0000256" key="1">
    <source>
        <dbReference type="SAM" id="SignalP"/>
    </source>
</evidence>
<evidence type="ECO:0000313" key="4">
    <source>
        <dbReference type="Proteomes" id="UP000294980"/>
    </source>
</evidence>
<feature type="domain" description="Lcl C-terminal" evidence="2">
    <location>
        <begin position="42"/>
        <end position="141"/>
    </location>
</feature>
<organism evidence="3 4">
    <name type="scientific">Chromatocurvus halotolerans</name>
    <dbReference type="NCBI Taxonomy" id="1132028"/>
    <lineage>
        <taxon>Bacteria</taxon>
        <taxon>Pseudomonadati</taxon>
        <taxon>Pseudomonadota</taxon>
        <taxon>Gammaproteobacteria</taxon>
        <taxon>Cellvibrionales</taxon>
        <taxon>Halieaceae</taxon>
        <taxon>Chromatocurvus</taxon>
    </lineage>
</organism>
<gene>
    <name evidence="3" type="ORF">EV688_103150</name>
</gene>
<dbReference type="Proteomes" id="UP000294980">
    <property type="component" value="Unassembled WGS sequence"/>
</dbReference>
<proteinExistence type="predicted"/>
<sequence length="156" mass="17260">MPESLATRRVIAAFLLMSGFISVCANALDVPPPDTVTLDNRQWATVTNGTDIKWPEAETYCADLSLGGHDDWRLPTLVELEALYDPESSSGIREPISLDGCCLWSSTSLEDRAAEDGDEIAGEPAMYRWGYMFDGGHFYYAVHIFEDGQALCTRDD</sequence>
<dbReference type="AlphaFoldDB" id="A0A4R2L0D0"/>
<evidence type="ECO:0000313" key="3">
    <source>
        <dbReference type="EMBL" id="TCO77136.1"/>
    </source>
</evidence>
<feature type="chain" id="PRO_5020902720" evidence="1">
    <location>
        <begin position="28"/>
        <end position="156"/>
    </location>
</feature>